<keyword evidence="4 8" id="KW-0808">Transferase</keyword>
<dbReference type="GO" id="GO:0004349">
    <property type="term" value="F:glutamate 5-kinase activity"/>
    <property type="evidence" value="ECO:0007669"/>
    <property type="project" value="UniProtKB-UniRule"/>
</dbReference>
<dbReference type="Gene3D" id="3.40.1160.10">
    <property type="entry name" value="Acetylglutamate kinase-like"/>
    <property type="match status" value="2"/>
</dbReference>
<dbReference type="HAMAP" id="MF_00456">
    <property type="entry name" value="ProB"/>
    <property type="match status" value="1"/>
</dbReference>
<dbReference type="InterPro" id="IPR001057">
    <property type="entry name" value="Glu/AcGlu_kinase"/>
</dbReference>
<dbReference type="GO" id="GO:0005524">
    <property type="term" value="F:ATP binding"/>
    <property type="evidence" value="ECO:0007669"/>
    <property type="project" value="UniProtKB-KW"/>
</dbReference>
<dbReference type="CDD" id="cd21157">
    <property type="entry name" value="PUA_G5K"/>
    <property type="match status" value="1"/>
</dbReference>
<dbReference type="InterPro" id="IPR005715">
    <property type="entry name" value="Glu_5kinase/COase_Synthase"/>
</dbReference>
<feature type="binding site" evidence="8">
    <location>
        <position position="146"/>
    </location>
    <ligand>
        <name>substrate</name>
    </ligand>
</feature>
<dbReference type="EC" id="2.7.2.11" evidence="8"/>
<feature type="binding site" evidence="8">
    <location>
        <begin position="166"/>
        <end position="167"/>
    </location>
    <ligand>
        <name>ATP</name>
        <dbReference type="ChEBI" id="CHEBI:30616"/>
    </ligand>
</feature>
<comment type="caution">
    <text evidence="8">Lacks conserved residue(s) required for the propagation of feature annotation.</text>
</comment>
<keyword evidence="2 8" id="KW-0028">Amino-acid biosynthesis</keyword>
<evidence type="ECO:0000256" key="5">
    <source>
        <dbReference type="ARBA" id="ARBA00022741"/>
    </source>
</evidence>
<feature type="domain" description="PUA" evidence="9">
    <location>
        <begin position="275"/>
        <end position="358"/>
    </location>
</feature>
<feature type="binding site" evidence="8">
    <location>
        <position position="134"/>
    </location>
    <ligand>
        <name>substrate</name>
    </ligand>
</feature>
<dbReference type="Gene3D" id="2.30.130.10">
    <property type="entry name" value="PUA domain"/>
    <property type="match status" value="1"/>
</dbReference>
<dbReference type="GO" id="GO:0003723">
    <property type="term" value="F:RNA binding"/>
    <property type="evidence" value="ECO:0007669"/>
    <property type="project" value="InterPro"/>
</dbReference>
<dbReference type="CDD" id="cd04242">
    <property type="entry name" value="AAK_G5K_ProB"/>
    <property type="match status" value="1"/>
</dbReference>
<dbReference type="InterPro" id="IPR001048">
    <property type="entry name" value="Asp/Glu/Uridylate_kinase"/>
</dbReference>
<sequence>MKKIVIKVGTSTLTDGGLSLSQKHMIEIVRQIAKAHNAGNQIVLISSGSIAAGRDVLKPSKLDRSLPEKQMLSSIGQVHLMNTWKQLFAIYQLQVGQLLLTKGDFSQRDGYLNVRNTIDSLLHHGVIPIVNENDTVATREIQFGDNDNIAALVANLIAADQLILLTDQKGLYTADPNRDPNAVLIEDVHVIDKRIIQLAGKTTKGKGMGAGGMSTKVEAAKLATRSGTPTIIASSKNPTVIAEIIEGKKTGTYFYAETTPKESRKRWLLSEKVQGVIFVDQGAEKKITEKGASLLPIGITGSEKSYGRGSIVEILSSSNRAIARGIVNYSSDEIQKLIGAHSTGIEKILGYSYGSEVIHRDNMALL</sequence>
<keyword evidence="6 8" id="KW-0418">Kinase</keyword>
<comment type="subcellular location">
    <subcellularLocation>
        <location evidence="8">Cytoplasm</location>
    </subcellularLocation>
</comment>
<protein>
    <recommendedName>
        <fullName evidence="8">Glutamate 5-kinase</fullName>
        <ecNumber evidence="8">2.7.2.11</ecNumber>
    </recommendedName>
    <alternativeName>
        <fullName evidence="8">Gamma-glutamyl kinase</fullName>
        <shortName evidence="8">GK</shortName>
    </alternativeName>
</protein>
<reference evidence="10" key="1">
    <citation type="submission" date="2011-05" db="EMBL/GenBank/DDBJ databases">
        <title>Unity in variety -- the pan-genome of the Chlamydiae.</title>
        <authorList>
            <person name="Collingro A."/>
            <person name="Tischler P."/>
            <person name="Weinmaier T."/>
            <person name="Penz T."/>
            <person name="Heinz E."/>
            <person name="Brunham R.C."/>
            <person name="Read T.D."/>
            <person name="Bavoil P.M."/>
            <person name="Sachse K."/>
            <person name="Kahane S."/>
            <person name="Friedman M.G."/>
            <person name="Rattei T."/>
            <person name="Myers G.S.A."/>
            <person name="Horn M."/>
        </authorList>
    </citation>
    <scope>NUCLEOTIDE SEQUENCE</scope>
    <source>
        <strain evidence="10">2032/99</strain>
    </source>
</reference>
<dbReference type="SUPFAM" id="SSF88697">
    <property type="entry name" value="PUA domain-like"/>
    <property type="match status" value="1"/>
</dbReference>
<dbReference type="GO" id="GO:0005829">
    <property type="term" value="C:cytosol"/>
    <property type="evidence" value="ECO:0007669"/>
    <property type="project" value="TreeGrafter"/>
</dbReference>
<feature type="binding site" evidence="8">
    <location>
        <position position="47"/>
    </location>
    <ligand>
        <name>substrate</name>
    </ligand>
</feature>
<evidence type="ECO:0000256" key="7">
    <source>
        <dbReference type="ARBA" id="ARBA00022840"/>
    </source>
</evidence>
<comment type="similarity">
    <text evidence="8">Belongs to the glutamate 5-kinase family.</text>
</comment>
<dbReference type="SMART" id="SM00359">
    <property type="entry name" value="PUA"/>
    <property type="match status" value="1"/>
</dbReference>
<dbReference type="NCBIfam" id="TIGR01027">
    <property type="entry name" value="proB"/>
    <property type="match status" value="1"/>
</dbReference>
<dbReference type="GO" id="GO:0055129">
    <property type="term" value="P:L-proline biosynthetic process"/>
    <property type="evidence" value="ECO:0007669"/>
    <property type="project" value="UniProtKB-UniRule"/>
</dbReference>
<name>F8LBX4_9BACT</name>
<evidence type="ECO:0000256" key="3">
    <source>
        <dbReference type="ARBA" id="ARBA00022650"/>
    </source>
</evidence>
<dbReference type="PROSITE" id="PS50890">
    <property type="entry name" value="PUA"/>
    <property type="match status" value="1"/>
</dbReference>
<dbReference type="InterPro" id="IPR011529">
    <property type="entry name" value="Glu_5kinase"/>
</dbReference>
<comment type="pathway">
    <text evidence="8">Amino-acid biosynthesis; L-proline biosynthesis; L-glutamate 5-semialdehyde from L-glutamate: step 1/2.</text>
</comment>
<accession>F8LBX4</accession>
<dbReference type="AlphaFoldDB" id="F8LBX4"/>
<dbReference type="PANTHER" id="PTHR43654:SF1">
    <property type="entry name" value="ISOPENTENYL PHOSPHATE KINASE"/>
    <property type="match status" value="1"/>
</dbReference>
<dbReference type="PRINTS" id="PR00474">
    <property type="entry name" value="GLU5KINASE"/>
</dbReference>
<evidence type="ECO:0000256" key="1">
    <source>
        <dbReference type="ARBA" id="ARBA00022490"/>
    </source>
</evidence>
<dbReference type="SUPFAM" id="SSF53633">
    <property type="entry name" value="Carbamate kinase-like"/>
    <property type="match status" value="1"/>
</dbReference>
<dbReference type="Pfam" id="PF01472">
    <property type="entry name" value="PUA"/>
    <property type="match status" value="1"/>
</dbReference>
<comment type="function">
    <text evidence="8">Catalyzes the transfer of a phosphate group to glutamate to form L-glutamate 5-phosphate.</text>
</comment>
<evidence type="ECO:0000313" key="10">
    <source>
        <dbReference type="EMBL" id="CCB90988.1"/>
    </source>
</evidence>
<keyword evidence="5 8" id="KW-0547">Nucleotide-binding</keyword>
<dbReference type="InterPro" id="IPR041739">
    <property type="entry name" value="G5K_ProB"/>
</dbReference>
<dbReference type="InterPro" id="IPR002478">
    <property type="entry name" value="PUA"/>
</dbReference>
<dbReference type="FunFam" id="3.40.1160.10:FF:000018">
    <property type="entry name" value="Glutamate 5-kinase"/>
    <property type="match status" value="1"/>
</dbReference>
<feature type="binding site" evidence="8">
    <location>
        <position position="7"/>
    </location>
    <ligand>
        <name>ATP</name>
        <dbReference type="ChEBI" id="CHEBI:30616"/>
    </ligand>
</feature>
<dbReference type="InterPro" id="IPR036974">
    <property type="entry name" value="PUA_sf"/>
</dbReference>
<dbReference type="PANTHER" id="PTHR43654">
    <property type="entry name" value="GLUTAMATE 5-KINASE"/>
    <property type="match status" value="1"/>
</dbReference>
<evidence type="ECO:0000256" key="4">
    <source>
        <dbReference type="ARBA" id="ARBA00022679"/>
    </source>
</evidence>
<dbReference type="PIRSF" id="PIRSF000729">
    <property type="entry name" value="GK"/>
    <property type="match status" value="1"/>
</dbReference>
<keyword evidence="7 8" id="KW-0067">ATP-binding</keyword>
<dbReference type="UniPathway" id="UPA00098">
    <property type="reaction ID" value="UER00359"/>
</dbReference>
<organism evidence="10">
    <name type="scientific">Waddlia chondrophila 2032/99</name>
    <dbReference type="NCBI Taxonomy" id="765953"/>
    <lineage>
        <taxon>Bacteria</taxon>
        <taxon>Pseudomonadati</taxon>
        <taxon>Chlamydiota</taxon>
        <taxon>Chlamydiia</taxon>
        <taxon>Parachlamydiales</taxon>
        <taxon>Waddliaceae</taxon>
        <taxon>Waddlia</taxon>
    </lineage>
</organism>
<gene>
    <name evidence="8 10" type="primary">proB</name>
    <name evidence="10" type="ORF">WCH_AZ07340</name>
</gene>
<dbReference type="InterPro" id="IPR036393">
    <property type="entry name" value="AceGlu_kinase-like_sf"/>
</dbReference>
<evidence type="ECO:0000256" key="8">
    <source>
        <dbReference type="HAMAP-Rule" id="MF_00456"/>
    </source>
</evidence>
<comment type="catalytic activity">
    <reaction evidence="8">
        <text>L-glutamate + ATP = L-glutamyl 5-phosphate + ADP</text>
        <dbReference type="Rhea" id="RHEA:14877"/>
        <dbReference type="ChEBI" id="CHEBI:29985"/>
        <dbReference type="ChEBI" id="CHEBI:30616"/>
        <dbReference type="ChEBI" id="CHEBI:58274"/>
        <dbReference type="ChEBI" id="CHEBI:456216"/>
        <dbReference type="EC" id="2.7.2.11"/>
    </reaction>
</comment>
<evidence type="ECO:0000256" key="2">
    <source>
        <dbReference type="ARBA" id="ARBA00022605"/>
    </source>
</evidence>
<dbReference type="InterPro" id="IPR015947">
    <property type="entry name" value="PUA-like_sf"/>
</dbReference>
<dbReference type="Pfam" id="PF00696">
    <property type="entry name" value="AA_kinase"/>
    <property type="match status" value="1"/>
</dbReference>
<keyword evidence="3 8" id="KW-0641">Proline biosynthesis</keyword>
<dbReference type="EMBL" id="FR872644">
    <property type="protein sequence ID" value="CCB90988.1"/>
    <property type="molecule type" value="Genomic_DNA"/>
</dbReference>
<proteinExistence type="inferred from homology"/>
<keyword evidence="1 8" id="KW-0963">Cytoplasm</keyword>
<evidence type="ECO:0000256" key="6">
    <source>
        <dbReference type="ARBA" id="ARBA00022777"/>
    </source>
</evidence>
<evidence type="ECO:0000259" key="9">
    <source>
        <dbReference type="SMART" id="SM00359"/>
    </source>
</evidence>